<protein>
    <submittedName>
        <fullName evidence="5">IS5/IS1182 family transposase</fullName>
    </submittedName>
</protein>
<organism evidence="5">
    <name type="scientific">Sylvanvirus sp</name>
    <dbReference type="NCBI Taxonomy" id="2487774"/>
    <lineage>
        <taxon>Viruses</taxon>
    </lineage>
</organism>
<feature type="region of interest" description="Disordered" evidence="3">
    <location>
        <begin position="245"/>
        <end position="265"/>
    </location>
</feature>
<reference evidence="5" key="1">
    <citation type="submission" date="2018-10" db="EMBL/GenBank/DDBJ databases">
        <title>Hidden diversity of soil giant viruses.</title>
        <authorList>
            <person name="Schulz F."/>
            <person name="Alteio L."/>
            <person name="Goudeau D."/>
            <person name="Ryan E.M."/>
            <person name="Malmstrom R.R."/>
            <person name="Blanchard J."/>
            <person name="Woyke T."/>
        </authorList>
    </citation>
    <scope>NUCLEOTIDE SEQUENCE</scope>
    <source>
        <strain evidence="5">SYV1</strain>
    </source>
</reference>
<dbReference type="EMBL" id="MK072528">
    <property type="protein sequence ID" value="AYV87073.1"/>
    <property type="molecule type" value="Genomic_DNA"/>
</dbReference>
<accession>A0A3G5AL77</accession>
<feature type="domain" description="DDE Tnp4" evidence="4">
    <location>
        <begin position="1"/>
        <end position="93"/>
    </location>
</feature>
<proteinExistence type="predicted"/>
<sequence>MWYSGPHFGPTHDLTIWNKKHIDLDNGDKLLADKAYCSVLHEDVFVTPFKKPHSRNLEEEEEAFNTAHAFYRATVEHVFAYLKRYKILSSSYRGLIKITQEDIGDIKNDDNDDNLSSFCSRLGNAVKIIIHTSNMYLKQNCLRQYDLENIIEPEDQLRQRVQNAILDRIQERKNQQQQGNQDNDMDMDIDLNEGPDPLDGTGNTIDDFKVGDPIQVWIRNSWWDAKVTYLSQRYQTVSLRILGEQNSRPDYEPTSIRHQPQQHRH</sequence>
<evidence type="ECO:0000313" key="5">
    <source>
        <dbReference type="EMBL" id="AYV87073.1"/>
    </source>
</evidence>
<dbReference type="Pfam" id="PF13359">
    <property type="entry name" value="DDE_Tnp_4"/>
    <property type="match status" value="1"/>
</dbReference>
<keyword evidence="2" id="KW-0479">Metal-binding</keyword>
<dbReference type="InterPro" id="IPR027806">
    <property type="entry name" value="HARBI1_dom"/>
</dbReference>
<gene>
    <name evidence="5" type="ORF">Sylvanvirus22_12</name>
</gene>
<dbReference type="GO" id="GO:0046872">
    <property type="term" value="F:metal ion binding"/>
    <property type="evidence" value="ECO:0007669"/>
    <property type="project" value="UniProtKB-KW"/>
</dbReference>
<feature type="compositionally biased region" description="Acidic residues" evidence="3">
    <location>
        <begin position="183"/>
        <end position="193"/>
    </location>
</feature>
<evidence type="ECO:0000256" key="1">
    <source>
        <dbReference type="ARBA" id="ARBA00001968"/>
    </source>
</evidence>
<evidence type="ECO:0000256" key="2">
    <source>
        <dbReference type="ARBA" id="ARBA00022723"/>
    </source>
</evidence>
<name>A0A3G5AL77_9VIRU</name>
<evidence type="ECO:0000256" key="3">
    <source>
        <dbReference type="SAM" id="MobiDB-lite"/>
    </source>
</evidence>
<feature type="region of interest" description="Disordered" evidence="3">
    <location>
        <begin position="172"/>
        <end position="206"/>
    </location>
</feature>
<comment type="cofactor">
    <cofactor evidence="1">
        <name>a divalent metal cation</name>
        <dbReference type="ChEBI" id="CHEBI:60240"/>
    </cofactor>
</comment>
<evidence type="ECO:0000259" key="4">
    <source>
        <dbReference type="Pfam" id="PF13359"/>
    </source>
</evidence>